<reference evidence="1" key="1">
    <citation type="journal article" date="2014" name="Genome Announc.">
        <title>Draft Genome Sequences of Three Alkaliphilic Bacillus Strains, Bacillus wakoensis JCM 9140T, Bacillus akibai JCM 9157T, and Bacillus hemicellulosilyticus JCM 9152T.</title>
        <authorList>
            <person name="Yuki M."/>
            <person name="Oshima K."/>
            <person name="Suda W."/>
            <person name="Oshida Y."/>
            <person name="Kitamura K."/>
            <person name="Iida T."/>
            <person name="Hattori M."/>
            <person name="Ohkuma M."/>
        </authorList>
    </citation>
    <scope>NUCLEOTIDE SEQUENCE [LARGE SCALE GENOMIC DNA]</scope>
    <source>
        <strain evidence="1">JCM 9140</strain>
    </source>
</reference>
<dbReference type="Proteomes" id="UP000018890">
    <property type="component" value="Unassembled WGS sequence"/>
</dbReference>
<keyword evidence="2" id="KW-1185">Reference proteome</keyword>
<dbReference type="AlphaFoldDB" id="W4Q7Z8"/>
<organism evidence="1 2">
    <name type="scientific">Halalkalibacter wakoensis JCM 9140</name>
    <dbReference type="NCBI Taxonomy" id="1236970"/>
    <lineage>
        <taxon>Bacteria</taxon>
        <taxon>Bacillati</taxon>
        <taxon>Bacillota</taxon>
        <taxon>Bacilli</taxon>
        <taxon>Bacillales</taxon>
        <taxon>Bacillaceae</taxon>
        <taxon>Halalkalibacter</taxon>
    </lineage>
</organism>
<sequence length="61" mass="6853">MLVWGFGKGLFSRNKRIRNTGEVGSDPANKTIQLIENYGNLKLVQKGGIYIESFYSCKKIA</sequence>
<proteinExistence type="predicted"/>
<dbReference type="EMBL" id="BAUT01000083">
    <property type="protein sequence ID" value="GAE28117.1"/>
    <property type="molecule type" value="Genomic_DNA"/>
</dbReference>
<evidence type="ECO:0000313" key="1">
    <source>
        <dbReference type="EMBL" id="GAE28117.1"/>
    </source>
</evidence>
<accession>W4Q7Z8</accession>
<gene>
    <name evidence="1" type="ORF">JCM9140_4312</name>
</gene>
<evidence type="ECO:0000313" key="2">
    <source>
        <dbReference type="Proteomes" id="UP000018890"/>
    </source>
</evidence>
<protein>
    <submittedName>
        <fullName evidence="1">Uncharacterized protein</fullName>
    </submittedName>
</protein>
<dbReference type="STRING" id="1236970.JCM9140_4312"/>
<name>W4Q7Z8_9BACI</name>
<comment type="caution">
    <text evidence="1">The sequence shown here is derived from an EMBL/GenBank/DDBJ whole genome shotgun (WGS) entry which is preliminary data.</text>
</comment>